<sequence length="60" mass="6863">METVTLWLLITVGGYYGHEATVVERFPTVEQCEHVRKSIPFSNESLRKGTRCVEAKVLRP</sequence>
<dbReference type="RefSeq" id="WP_114488345.1">
    <property type="nucleotide sequence ID" value="NZ_QPIJ01000065.1"/>
</dbReference>
<dbReference type="AlphaFoldDB" id="A0A368TPH4"/>
<comment type="caution">
    <text evidence="1">The sequence shown here is derived from an EMBL/GenBank/DDBJ whole genome shotgun (WGS) entry which is preliminary data.</text>
</comment>
<organism evidence="1 2">
    <name type="scientific">Vreelandella rituensis</name>
    <dbReference type="NCBI Taxonomy" id="2282306"/>
    <lineage>
        <taxon>Bacteria</taxon>
        <taxon>Pseudomonadati</taxon>
        <taxon>Pseudomonadota</taxon>
        <taxon>Gammaproteobacteria</taxon>
        <taxon>Oceanospirillales</taxon>
        <taxon>Halomonadaceae</taxon>
        <taxon>Vreelandella</taxon>
    </lineage>
</organism>
<dbReference type="EMBL" id="QPIJ01000065">
    <property type="protein sequence ID" value="RCV86458.1"/>
    <property type="molecule type" value="Genomic_DNA"/>
</dbReference>
<evidence type="ECO:0000313" key="2">
    <source>
        <dbReference type="Proteomes" id="UP000253204"/>
    </source>
</evidence>
<name>A0A368TPH4_9GAMM</name>
<proteinExistence type="predicted"/>
<dbReference type="Proteomes" id="UP000253204">
    <property type="component" value="Unassembled WGS sequence"/>
</dbReference>
<gene>
    <name evidence="1" type="ORF">DU506_18490</name>
</gene>
<keyword evidence="2" id="KW-1185">Reference proteome</keyword>
<accession>A0A368TPH4</accession>
<protein>
    <submittedName>
        <fullName evidence="1">Uncharacterized protein</fullName>
    </submittedName>
</protein>
<evidence type="ECO:0000313" key="1">
    <source>
        <dbReference type="EMBL" id="RCV86458.1"/>
    </source>
</evidence>
<reference evidence="1 2" key="1">
    <citation type="submission" date="2018-07" db="EMBL/GenBank/DDBJ databases">
        <title>Halomonas rutogse sp. nov., isolated from Lake TangqianCo on Tibetan Plateau.</title>
        <authorList>
            <person name="Lu H."/>
            <person name="Xing P."/>
            <person name="Wu Q."/>
        </authorList>
    </citation>
    <scope>NUCLEOTIDE SEQUENCE [LARGE SCALE GENOMIC DNA]</scope>
    <source>
        <strain evidence="1 2">TQ8S</strain>
    </source>
</reference>